<dbReference type="InterPro" id="IPR003660">
    <property type="entry name" value="HAMP_dom"/>
</dbReference>
<feature type="coiled-coil region" evidence="8">
    <location>
        <begin position="384"/>
        <end position="418"/>
    </location>
</feature>
<evidence type="ECO:0000256" key="6">
    <source>
        <dbReference type="ARBA" id="ARBA00022777"/>
    </source>
</evidence>
<dbReference type="InterPro" id="IPR001789">
    <property type="entry name" value="Sig_transdc_resp-reg_receiver"/>
</dbReference>
<comment type="catalytic activity">
    <reaction evidence="1">
        <text>ATP + protein L-histidine = ADP + protein N-phospho-L-histidine.</text>
        <dbReference type="EC" id="2.7.13.3"/>
    </reaction>
</comment>
<feature type="domain" description="Histidine kinase" evidence="10">
    <location>
        <begin position="418"/>
        <end position="635"/>
    </location>
</feature>
<dbReference type="EC" id="2.7.13.3" evidence="3"/>
<evidence type="ECO:0000256" key="9">
    <source>
        <dbReference type="SAM" id="Phobius"/>
    </source>
</evidence>
<dbReference type="Gene3D" id="3.30.450.20">
    <property type="entry name" value="PAS domain"/>
    <property type="match status" value="1"/>
</dbReference>
<dbReference type="InterPro" id="IPR003594">
    <property type="entry name" value="HATPase_dom"/>
</dbReference>
<protein>
    <recommendedName>
        <fullName evidence="3">histidine kinase</fullName>
        <ecNumber evidence="3">2.7.13.3</ecNumber>
    </recommendedName>
</protein>
<organism evidence="15 16">
    <name type="scientific">Chitiniphilus purpureus</name>
    <dbReference type="NCBI Taxonomy" id="2981137"/>
    <lineage>
        <taxon>Bacteria</taxon>
        <taxon>Pseudomonadati</taxon>
        <taxon>Pseudomonadota</taxon>
        <taxon>Betaproteobacteria</taxon>
        <taxon>Neisseriales</taxon>
        <taxon>Chitinibacteraceae</taxon>
        <taxon>Chitiniphilus</taxon>
    </lineage>
</organism>
<feature type="domain" description="Response regulatory" evidence="11">
    <location>
        <begin position="660"/>
        <end position="777"/>
    </location>
</feature>
<dbReference type="InterPro" id="IPR011006">
    <property type="entry name" value="CheY-like_superfamily"/>
</dbReference>
<dbReference type="SMART" id="SM00387">
    <property type="entry name" value="HATPase_c"/>
    <property type="match status" value="1"/>
</dbReference>
<keyword evidence="4 7" id="KW-0597">Phosphoprotein</keyword>
<evidence type="ECO:0000313" key="16">
    <source>
        <dbReference type="Proteomes" id="UP001061302"/>
    </source>
</evidence>
<dbReference type="Pfam" id="PF00072">
    <property type="entry name" value="Response_reg"/>
    <property type="match status" value="1"/>
</dbReference>
<keyword evidence="8" id="KW-0175">Coiled coil</keyword>
<evidence type="ECO:0000259" key="11">
    <source>
        <dbReference type="PROSITE" id="PS50110"/>
    </source>
</evidence>
<feature type="domain" description="HAMP" evidence="14">
    <location>
        <begin position="218"/>
        <end position="269"/>
    </location>
</feature>
<dbReference type="EMBL" id="CP106753">
    <property type="protein sequence ID" value="UXY13757.1"/>
    <property type="molecule type" value="Genomic_DNA"/>
</dbReference>
<evidence type="ECO:0000259" key="12">
    <source>
        <dbReference type="PROSITE" id="PS50112"/>
    </source>
</evidence>
<dbReference type="Gene3D" id="3.30.565.10">
    <property type="entry name" value="Histidine kinase-like ATPase, C-terminal domain"/>
    <property type="match status" value="1"/>
</dbReference>
<dbReference type="SUPFAM" id="SSF55785">
    <property type="entry name" value="PYP-like sensor domain (PAS domain)"/>
    <property type="match status" value="1"/>
</dbReference>
<dbReference type="Pfam" id="PF13426">
    <property type="entry name" value="PAS_9"/>
    <property type="match status" value="1"/>
</dbReference>
<dbReference type="PROSITE" id="PS50113">
    <property type="entry name" value="PAC"/>
    <property type="match status" value="1"/>
</dbReference>
<evidence type="ECO:0000256" key="8">
    <source>
        <dbReference type="SAM" id="Coils"/>
    </source>
</evidence>
<evidence type="ECO:0000256" key="4">
    <source>
        <dbReference type="ARBA" id="ARBA00022553"/>
    </source>
</evidence>
<dbReference type="CDD" id="cd00130">
    <property type="entry name" value="PAS"/>
    <property type="match status" value="1"/>
</dbReference>
<dbReference type="SMART" id="SM00388">
    <property type="entry name" value="HisKA"/>
    <property type="match status" value="1"/>
</dbReference>
<dbReference type="InterPro" id="IPR007891">
    <property type="entry name" value="CHASE3"/>
</dbReference>
<dbReference type="Gene3D" id="3.40.50.2300">
    <property type="match status" value="1"/>
</dbReference>
<comment type="subcellular location">
    <subcellularLocation>
        <location evidence="2">Membrane</location>
    </subcellularLocation>
</comment>
<dbReference type="SMART" id="SM00448">
    <property type="entry name" value="REC"/>
    <property type="match status" value="1"/>
</dbReference>
<dbReference type="CDD" id="cd00082">
    <property type="entry name" value="HisKA"/>
    <property type="match status" value="1"/>
</dbReference>
<dbReference type="Pfam" id="PF05227">
    <property type="entry name" value="CHASE3"/>
    <property type="match status" value="1"/>
</dbReference>
<dbReference type="SUPFAM" id="SSF55874">
    <property type="entry name" value="ATPase domain of HSP90 chaperone/DNA topoisomerase II/histidine kinase"/>
    <property type="match status" value="1"/>
</dbReference>
<dbReference type="InterPro" id="IPR000014">
    <property type="entry name" value="PAS"/>
</dbReference>
<keyword evidence="9" id="KW-1133">Transmembrane helix</keyword>
<dbReference type="CDD" id="cd16922">
    <property type="entry name" value="HATPase_EvgS-ArcB-TorS-like"/>
    <property type="match status" value="1"/>
</dbReference>
<feature type="transmembrane region" description="Helical" evidence="9">
    <location>
        <begin position="194"/>
        <end position="217"/>
    </location>
</feature>
<feature type="coiled-coil region" evidence="8">
    <location>
        <begin position="155"/>
        <end position="182"/>
    </location>
</feature>
<evidence type="ECO:0000256" key="3">
    <source>
        <dbReference type="ARBA" id="ARBA00012438"/>
    </source>
</evidence>
<feature type="domain" description="PAC" evidence="13">
    <location>
        <begin position="348"/>
        <end position="400"/>
    </location>
</feature>
<sequence>MNAWRNRLWHAWADQPLRVKGLVVIAMPLAILLGSLGLIYLVERETLRVEDEVRRTLKIQSNIHRVHSLISEAATGVRGFLLIGRDDFLTRYREAEQRLPQTLAQLEQDVRDPEQRLRLAVIAQLVRHKLTSLAALHQARLDTHESRTQHLLQSLVDSKALFDRLRNEIDAMQAREAILLAERQAEANRVRSRYLAVTGTAAGVGLLGSVLAVWLFFTGIVRRVHLLADNARRLEQGEALVPLRSETDEIGHLAAGMERAGHLLAERERALRESEERLRLVIEGARDYGIFALDPTGHVVSWNTGAERIKGFRAEEIVGRHFSLFYPQEERGTLPAEALAQAERTGWVESEGWRLRKDGSRFWANVVITALRDEAGQLRGFSKITRDITERRAAEEALRQAREEAERASQAKSEFLSRISHELRTPLNAILGFAQLMEMEATDPNQRRSVEQIVKGGRHLLRLINEVLDIARIEAGRMELALEAVPAAEVLDEAIELTAPLAASAGVALQREVGPLLERRILADRQRLIQVILNLLSNAVKYNRQPGGVVTVSGALEDGRLRIEVVDTGMGIEPELLARLFTPFERLGAERSQVEGTGLGLALSKRLIEAMHGRIGVHSMPGVQSTFWVTLPLAADGMHAAPPTHLAVPQPLPSGGPLSTILCIEDNLSNLALLEHILKRRPGVRMLPAMQGSLGLALAREHRPDLILLDLNLPDLPGDAVLAQLRTMPESRHTPVVMISADATAAAEARLRAAGVADYLTKPLDVVAFLAVVDRLLNAPRARPHE</sequence>
<evidence type="ECO:0000259" key="14">
    <source>
        <dbReference type="PROSITE" id="PS50885"/>
    </source>
</evidence>
<proteinExistence type="predicted"/>
<dbReference type="Proteomes" id="UP001061302">
    <property type="component" value="Chromosome"/>
</dbReference>
<evidence type="ECO:0000256" key="7">
    <source>
        <dbReference type="PROSITE-ProRule" id="PRU00169"/>
    </source>
</evidence>
<dbReference type="PROSITE" id="PS50885">
    <property type="entry name" value="HAMP"/>
    <property type="match status" value="1"/>
</dbReference>
<feature type="domain" description="PAS" evidence="12">
    <location>
        <begin position="274"/>
        <end position="329"/>
    </location>
</feature>
<dbReference type="InterPro" id="IPR036890">
    <property type="entry name" value="HATPase_C_sf"/>
</dbReference>
<dbReference type="InterPro" id="IPR001610">
    <property type="entry name" value="PAC"/>
</dbReference>
<evidence type="ECO:0000313" key="15">
    <source>
        <dbReference type="EMBL" id="UXY13757.1"/>
    </source>
</evidence>
<dbReference type="SUPFAM" id="SSF47384">
    <property type="entry name" value="Homodimeric domain of signal transducing histidine kinase"/>
    <property type="match status" value="1"/>
</dbReference>
<dbReference type="Gene3D" id="6.10.340.10">
    <property type="match status" value="1"/>
</dbReference>
<evidence type="ECO:0000259" key="10">
    <source>
        <dbReference type="PROSITE" id="PS50109"/>
    </source>
</evidence>
<dbReference type="InterPro" id="IPR005467">
    <property type="entry name" value="His_kinase_dom"/>
</dbReference>
<dbReference type="InterPro" id="IPR035965">
    <property type="entry name" value="PAS-like_dom_sf"/>
</dbReference>
<keyword evidence="9" id="KW-0472">Membrane</keyword>
<keyword evidence="5" id="KW-0808">Transferase</keyword>
<evidence type="ECO:0000256" key="2">
    <source>
        <dbReference type="ARBA" id="ARBA00004370"/>
    </source>
</evidence>
<evidence type="ECO:0000256" key="1">
    <source>
        <dbReference type="ARBA" id="ARBA00000085"/>
    </source>
</evidence>
<keyword evidence="9" id="KW-0812">Transmembrane</keyword>
<dbReference type="Gene3D" id="1.10.287.130">
    <property type="match status" value="1"/>
</dbReference>
<dbReference type="InterPro" id="IPR036097">
    <property type="entry name" value="HisK_dim/P_sf"/>
</dbReference>
<dbReference type="InterPro" id="IPR004358">
    <property type="entry name" value="Sig_transdc_His_kin-like_C"/>
</dbReference>
<reference evidence="15" key="1">
    <citation type="submission" date="2022-10" db="EMBL/GenBank/DDBJ databases">
        <title>Chitiniphilus purpureus sp. nov., a novel chitin-degrading bacterium isolated from crawfish pond sediment.</title>
        <authorList>
            <person name="Li K."/>
        </authorList>
    </citation>
    <scope>NUCLEOTIDE SEQUENCE</scope>
    <source>
        <strain evidence="15">CD1</strain>
    </source>
</reference>
<feature type="transmembrane region" description="Helical" evidence="9">
    <location>
        <begin position="20"/>
        <end position="42"/>
    </location>
</feature>
<dbReference type="PRINTS" id="PR00344">
    <property type="entry name" value="BCTRLSENSOR"/>
</dbReference>
<dbReference type="NCBIfam" id="TIGR00229">
    <property type="entry name" value="sensory_box"/>
    <property type="match status" value="1"/>
</dbReference>
<dbReference type="SMART" id="SM00091">
    <property type="entry name" value="PAS"/>
    <property type="match status" value="1"/>
</dbReference>
<evidence type="ECO:0000256" key="5">
    <source>
        <dbReference type="ARBA" id="ARBA00022679"/>
    </source>
</evidence>
<dbReference type="PANTHER" id="PTHR43047">
    <property type="entry name" value="TWO-COMPONENT HISTIDINE PROTEIN KINASE"/>
    <property type="match status" value="1"/>
</dbReference>
<dbReference type="Pfam" id="PF00512">
    <property type="entry name" value="HisKA"/>
    <property type="match status" value="1"/>
</dbReference>
<dbReference type="PROSITE" id="PS50112">
    <property type="entry name" value="PAS"/>
    <property type="match status" value="1"/>
</dbReference>
<dbReference type="PROSITE" id="PS50110">
    <property type="entry name" value="RESPONSE_REGULATORY"/>
    <property type="match status" value="1"/>
</dbReference>
<dbReference type="SMART" id="SM00086">
    <property type="entry name" value="PAC"/>
    <property type="match status" value="1"/>
</dbReference>
<dbReference type="PANTHER" id="PTHR43047:SF72">
    <property type="entry name" value="OSMOSENSING HISTIDINE PROTEIN KINASE SLN1"/>
    <property type="match status" value="1"/>
</dbReference>
<dbReference type="InterPro" id="IPR003661">
    <property type="entry name" value="HisK_dim/P_dom"/>
</dbReference>
<keyword evidence="6" id="KW-0418">Kinase</keyword>
<dbReference type="SUPFAM" id="SSF52172">
    <property type="entry name" value="CheY-like"/>
    <property type="match status" value="1"/>
</dbReference>
<feature type="modified residue" description="4-aspartylphosphate" evidence="7">
    <location>
        <position position="710"/>
    </location>
</feature>
<dbReference type="PROSITE" id="PS50109">
    <property type="entry name" value="HIS_KIN"/>
    <property type="match status" value="1"/>
</dbReference>
<dbReference type="RefSeq" id="WP_263123006.1">
    <property type="nucleotide sequence ID" value="NZ_CP106753.1"/>
</dbReference>
<gene>
    <name evidence="15" type="ORF">N8I74_10530</name>
</gene>
<accession>A0ABY6DI98</accession>
<keyword evidence="16" id="KW-1185">Reference proteome</keyword>
<dbReference type="Pfam" id="PF02518">
    <property type="entry name" value="HATPase_c"/>
    <property type="match status" value="1"/>
</dbReference>
<dbReference type="InterPro" id="IPR000700">
    <property type="entry name" value="PAS-assoc_C"/>
</dbReference>
<dbReference type="CDD" id="cd19410">
    <property type="entry name" value="HK9-like_sensor"/>
    <property type="match status" value="1"/>
</dbReference>
<evidence type="ECO:0000259" key="13">
    <source>
        <dbReference type="PROSITE" id="PS50113"/>
    </source>
</evidence>
<name>A0ABY6DI98_9NEIS</name>